<reference evidence="1 2" key="1">
    <citation type="submission" date="2018-04" db="EMBL/GenBank/DDBJ databases">
        <authorList>
            <person name="Go L.Y."/>
            <person name="Mitchell J.A."/>
        </authorList>
    </citation>
    <scope>NUCLEOTIDE SEQUENCE [LARGE SCALE GENOMIC DNA]</scope>
    <source>
        <strain evidence="1 2">TPD7010</strain>
    </source>
</reference>
<sequence length="129" mass="13639">MTNGRAEKQGDGTLRTDLAPIAERYPQLASAESIAWMGGTTGSSDIGPTTYWVDVVAVIPQSEVETLRATGELDSVKVPEMVSGMQDELPAGPFEGSPALDELFSTDGHSATVALDPRTRTIVLSGLFE</sequence>
<accession>A0A2T7W3F7</accession>
<evidence type="ECO:0000313" key="2">
    <source>
        <dbReference type="Proteomes" id="UP000244649"/>
    </source>
</evidence>
<name>A0A2T7W3F7_MICTE</name>
<gene>
    <name evidence="1" type="ORF">DC432_13880</name>
</gene>
<protein>
    <submittedName>
        <fullName evidence="1">Uncharacterized protein</fullName>
    </submittedName>
</protein>
<evidence type="ECO:0000313" key="1">
    <source>
        <dbReference type="EMBL" id="PVE63699.1"/>
    </source>
</evidence>
<dbReference type="EMBL" id="QDFT01000048">
    <property type="protein sequence ID" value="PVE63699.1"/>
    <property type="molecule type" value="Genomic_DNA"/>
</dbReference>
<dbReference type="RefSeq" id="WP_116538386.1">
    <property type="nucleotide sequence ID" value="NZ_QDFT01000048.1"/>
</dbReference>
<organism evidence="1 2">
    <name type="scientific">Microbacterium testaceum</name>
    <name type="common">Aureobacterium testaceum</name>
    <name type="synonym">Brevibacterium testaceum</name>
    <dbReference type="NCBI Taxonomy" id="2033"/>
    <lineage>
        <taxon>Bacteria</taxon>
        <taxon>Bacillati</taxon>
        <taxon>Actinomycetota</taxon>
        <taxon>Actinomycetes</taxon>
        <taxon>Micrococcales</taxon>
        <taxon>Microbacteriaceae</taxon>
        <taxon>Microbacterium</taxon>
    </lineage>
</organism>
<proteinExistence type="predicted"/>
<dbReference type="AlphaFoldDB" id="A0A2T7W3F7"/>
<dbReference type="Proteomes" id="UP000244649">
    <property type="component" value="Unassembled WGS sequence"/>
</dbReference>
<comment type="caution">
    <text evidence="1">The sequence shown here is derived from an EMBL/GenBank/DDBJ whole genome shotgun (WGS) entry which is preliminary data.</text>
</comment>